<dbReference type="EMBL" id="CAKASE010000044">
    <property type="protein sequence ID" value="CAG9559748.1"/>
    <property type="molecule type" value="Genomic_DNA"/>
</dbReference>
<keyword evidence="2" id="KW-1185">Reference proteome</keyword>
<accession>A0A8J2VW01</accession>
<protein>
    <submittedName>
        <fullName evidence="1">(African queen) hypothetical protein</fullName>
    </submittedName>
</protein>
<dbReference type="OrthoDB" id="6621161at2759"/>
<evidence type="ECO:0000313" key="1">
    <source>
        <dbReference type="EMBL" id="CAG9559748.1"/>
    </source>
</evidence>
<gene>
    <name evidence="1" type="ORF">DCHRY22_LOCUS1550</name>
</gene>
<name>A0A8J2VW01_9NEOP</name>
<proteinExistence type="predicted"/>
<comment type="caution">
    <text evidence="1">The sequence shown here is derived from an EMBL/GenBank/DDBJ whole genome shotgun (WGS) entry which is preliminary data.</text>
</comment>
<dbReference type="Proteomes" id="UP000789524">
    <property type="component" value="Unassembled WGS sequence"/>
</dbReference>
<dbReference type="AlphaFoldDB" id="A0A8J2VW01"/>
<reference evidence="1" key="1">
    <citation type="submission" date="2021-09" db="EMBL/GenBank/DDBJ databases">
        <authorList>
            <person name="Martin H S."/>
        </authorList>
    </citation>
    <scope>NUCLEOTIDE SEQUENCE</scope>
</reference>
<evidence type="ECO:0000313" key="2">
    <source>
        <dbReference type="Proteomes" id="UP000789524"/>
    </source>
</evidence>
<sequence length="142" mass="16133">MLFAPIAVEAMKCKEENCESVSAEGTKTIHSNAASCASARSTRLRYTPAEAVLQAAPQPPSEPLAFRQQPLWQFPPPLPPPYVYPHDQDNLMQPIGNERASFRSLRKNIGGRWKRLVKKKPEQEVYTIPPELKPQLKQIYMY</sequence>
<organism evidence="1 2">
    <name type="scientific">Danaus chrysippus</name>
    <name type="common">African queen</name>
    <dbReference type="NCBI Taxonomy" id="151541"/>
    <lineage>
        <taxon>Eukaryota</taxon>
        <taxon>Metazoa</taxon>
        <taxon>Ecdysozoa</taxon>
        <taxon>Arthropoda</taxon>
        <taxon>Hexapoda</taxon>
        <taxon>Insecta</taxon>
        <taxon>Pterygota</taxon>
        <taxon>Neoptera</taxon>
        <taxon>Endopterygota</taxon>
        <taxon>Lepidoptera</taxon>
        <taxon>Glossata</taxon>
        <taxon>Ditrysia</taxon>
        <taxon>Papilionoidea</taxon>
        <taxon>Nymphalidae</taxon>
        <taxon>Danainae</taxon>
        <taxon>Danaini</taxon>
        <taxon>Danaina</taxon>
        <taxon>Danaus</taxon>
        <taxon>Anosia</taxon>
    </lineage>
</organism>